<feature type="transmembrane region" description="Helical" evidence="9">
    <location>
        <begin position="99"/>
        <end position="123"/>
    </location>
</feature>
<feature type="transmembrane region" description="Helical" evidence="9">
    <location>
        <begin position="240"/>
        <end position="261"/>
    </location>
</feature>
<feature type="transmembrane region" description="Helical" evidence="9">
    <location>
        <begin position="213"/>
        <end position="234"/>
    </location>
</feature>
<comment type="caution">
    <text evidence="11">The sequence shown here is derived from an EMBL/GenBank/DDBJ whole genome shotgun (WGS) entry which is preliminary data.</text>
</comment>
<keyword evidence="9" id="KW-0472">Membrane</keyword>
<comment type="catalytic activity">
    <reaction evidence="1">
        <text>ATP + protein L-histidine = ADP + protein N-phospho-L-histidine.</text>
        <dbReference type="EC" id="2.7.13.3"/>
    </reaction>
</comment>
<dbReference type="InterPro" id="IPR003594">
    <property type="entry name" value="HATPase_dom"/>
</dbReference>
<dbReference type="Pfam" id="PF02518">
    <property type="entry name" value="HATPase_c"/>
    <property type="match status" value="1"/>
</dbReference>
<feature type="transmembrane region" description="Helical" evidence="9">
    <location>
        <begin position="135"/>
        <end position="154"/>
    </location>
</feature>
<evidence type="ECO:0000256" key="6">
    <source>
        <dbReference type="ARBA" id="ARBA00022777"/>
    </source>
</evidence>
<keyword evidence="9" id="KW-1133">Transmembrane helix</keyword>
<keyword evidence="4" id="KW-0808">Transferase</keyword>
<dbReference type="SUPFAM" id="SSF55874">
    <property type="entry name" value="ATPase domain of HSP90 chaperone/DNA topoisomerase II/histidine kinase"/>
    <property type="match status" value="1"/>
</dbReference>
<keyword evidence="5" id="KW-0547">Nucleotide-binding</keyword>
<evidence type="ECO:0000256" key="4">
    <source>
        <dbReference type="ARBA" id="ARBA00022679"/>
    </source>
</evidence>
<reference evidence="12" key="1">
    <citation type="journal article" date="2019" name="Int. J. Syst. Evol. Microbiol.">
        <title>The Global Catalogue of Microorganisms (GCM) 10K type strain sequencing project: providing services to taxonomists for standard genome sequencing and annotation.</title>
        <authorList>
            <consortium name="The Broad Institute Genomics Platform"/>
            <consortium name="The Broad Institute Genome Sequencing Center for Infectious Disease"/>
            <person name="Wu L."/>
            <person name="Ma J."/>
        </authorList>
    </citation>
    <scope>NUCLEOTIDE SEQUENCE [LARGE SCALE GENOMIC DNA]</scope>
    <source>
        <strain evidence="12">JCM 17021</strain>
    </source>
</reference>
<dbReference type="PANTHER" id="PTHR24421:SF10">
    <property type="entry name" value="NITRATE_NITRITE SENSOR PROTEIN NARQ"/>
    <property type="match status" value="1"/>
</dbReference>
<dbReference type="Pfam" id="PF07730">
    <property type="entry name" value="HisKA_3"/>
    <property type="match status" value="1"/>
</dbReference>
<protein>
    <recommendedName>
        <fullName evidence="2">histidine kinase</fullName>
        <ecNumber evidence="2">2.7.13.3</ecNumber>
    </recommendedName>
</protein>
<dbReference type="EMBL" id="BAABCN010000012">
    <property type="protein sequence ID" value="GAA3889096.1"/>
    <property type="molecule type" value="Genomic_DNA"/>
</dbReference>
<feature type="transmembrane region" description="Helical" evidence="9">
    <location>
        <begin position="76"/>
        <end position="93"/>
    </location>
</feature>
<evidence type="ECO:0000259" key="10">
    <source>
        <dbReference type="SMART" id="SM00387"/>
    </source>
</evidence>
<evidence type="ECO:0000313" key="12">
    <source>
        <dbReference type="Proteomes" id="UP001501803"/>
    </source>
</evidence>
<evidence type="ECO:0000256" key="5">
    <source>
        <dbReference type="ARBA" id="ARBA00022741"/>
    </source>
</evidence>
<sequence length="642" mass="68101">MLTDARAERPAKSPGRRSLNRSLIILVGQSVVLAGITVVLSAPDPLGLWGNLIVLTVAAGYVATGVWAWTRRPTNPVGALIVAAGGALVLGNLGNSQIVILQIIGITVSPIAIGVCVHLLLIFPGGRLTGWFPRLITCLSYASILLPQLAMLTLQATVGTGAPAVGATSATTGLPATDVLQRIQGWTFVVVQIAVFVILAVRLKHARPPVRRLLAPMYLYGMFVVVIVPQLPAFGWPLPAVFVAQILLLAGVPVMFVVSVVRGGFAQEAAMDVSGATHELDSSGQNELTPALVRLLGDPTARILLWSANAGELRGLDGAPDETVVVDASGPSPLFRPLEENSALYVITQGAETLGTIVYSDRMVNDRDVLDVAGRLVGAAILRIRLTERLLRSEKELRKSRARVLAAADDARAQIAQNLHDSVQMRLVVLSMDAGTLAGQLSERMPVDSRQPPTGGALHEAATALRRDIDTTAAELRDLVHEVMPPLLIERGLGAAIVALVDRAPMQADVEIGDAVVDESILSDVQRALYFVAAESLTNIFKHANASRLSVSLDVYTRAAHSPQQTKELVLDVIDNGVGFDWRTATARFHTVPSGSEPRTKHAIGVGVRGIVDRVEAVNGQVEFSTAVGGGTRVSVRIPCAF</sequence>
<dbReference type="PANTHER" id="PTHR24421">
    <property type="entry name" value="NITRATE/NITRITE SENSOR PROTEIN NARX-RELATED"/>
    <property type="match status" value="1"/>
</dbReference>
<keyword evidence="12" id="KW-1185">Reference proteome</keyword>
<keyword evidence="9" id="KW-0812">Transmembrane</keyword>
<dbReference type="Proteomes" id="UP001501803">
    <property type="component" value="Unassembled WGS sequence"/>
</dbReference>
<evidence type="ECO:0000256" key="2">
    <source>
        <dbReference type="ARBA" id="ARBA00012438"/>
    </source>
</evidence>
<keyword evidence="6" id="KW-0418">Kinase</keyword>
<feature type="domain" description="Histidine kinase/HSP90-like ATPase" evidence="10">
    <location>
        <begin position="524"/>
        <end position="642"/>
    </location>
</feature>
<dbReference type="InterPro" id="IPR050482">
    <property type="entry name" value="Sensor_HK_TwoCompSys"/>
</dbReference>
<evidence type="ECO:0000256" key="7">
    <source>
        <dbReference type="ARBA" id="ARBA00022840"/>
    </source>
</evidence>
<proteinExistence type="predicted"/>
<gene>
    <name evidence="11" type="ORF">GCM10022381_33620</name>
</gene>
<keyword evidence="8" id="KW-0902">Two-component regulatory system</keyword>
<dbReference type="RefSeq" id="WP_345068799.1">
    <property type="nucleotide sequence ID" value="NZ_BAABCN010000012.1"/>
</dbReference>
<accession>A0ABP7KVI1</accession>
<dbReference type="CDD" id="cd16917">
    <property type="entry name" value="HATPase_UhpB-NarQ-NarX-like"/>
    <property type="match status" value="1"/>
</dbReference>
<keyword evidence="7" id="KW-0067">ATP-binding</keyword>
<organism evidence="11 12">
    <name type="scientific">Leifsonia kafniensis</name>
    <dbReference type="NCBI Taxonomy" id="475957"/>
    <lineage>
        <taxon>Bacteria</taxon>
        <taxon>Bacillati</taxon>
        <taxon>Actinomycetota</taxon>
        <taxon>Actinomycetes</taxon>
        <taxon>Micrococcales</taxon>
        <taxon>Microbacteriaceae</taxon>
        <taxon>Leifsonia</taxon>
    </lineage>
</organism>
<evidence type="ECO:0000313" key="11">
    <source>
        <dbReference type="EMBL" id="GAA3889096.1"/>
    </source>
</evidence>
<evidence type="ECO:0000256" key="9">
    <source>
        <dbReference type="SAM" id="Phobius"/>
    </source>
</evidence>
<dbReference type="InterPro" id="IPR036890">
    <property type="entry name" value="HATPase_C_sf"/>
</dbReference>
<evidence type="ECO:0000256" key="3">
    <source>
        <dbReference type="ARBA" id="ARBA00022553"/>
    </source>
</evidence>
<feature type="transmembrane region" description="Helical" evidence="9">
    <location>
        <begin position="183"/>
        <end position="201"/>
    </location>
</feature>
<keyword evidence="3" id="KW-0597">Phosphoprotein</keyword>
<feature type="transmembrane region" description="Helical" evidence="9">
    <location>
        <begin position="48"/>
        <end position="69"/>
    </location>
</feature>
<dbReference type="Gene3D" id="1.20.5.1930">
    <property type="match status" value="1"/>
</dbReference>
<evidence type="ECO:0000256" key="8">
    <source>
        <dbReference type="ARBA" id="ARBA00023012"/>
    </source>
</evidence>
<feature type="transmembrane region" description="Helical" evidence="9">
    <location>
        <begin position="21"/>
        <end position="42"/>
    </location>
</feature>
<dbReference type="SMART" id="SM00387">
    <property type="entry name" value="HATPase_c"/>
    <property type="match status" value="1"/>
</dbReference>
<evidence type="ECO:0000256" key="1">
    <source>
        <dbReference type="ARBA" id="ARBA00000085"/>
    </source>
</evidence>
<dbReference type="EC" id="2.7.13.3" evidence="2"/>
<dbReference type="Gene3D" id="3.30.565.10">
    <property type="entry name" value="Histidine kinase-like ATPase, C-terminal domain"/>
    <property type="match status" value="1"/>
</dbReference>
<dbReference type="InterPro" id="IPR011712">
    <property type="entry name" value="Sig_transdc_His_kin_sub3_dim/P"/>
</dbReference>
<name>A0ABP7KVI1_9MICO</name>